<keyword evidence="4" id="KW-0645">Protease</keyword>
<dbReference type="InterPro" id="IPR005320">
    <property type="entry name" value="Peptidase_S51"/>
</dbReference>
<dbReference type="Gene3D" id="3.40.50.880">
    <property type="match status" value="1"/>
</dbReference>
<proteinExistence type="inferred from homology"/>
<comment type="catalytic activity">
    <reaction evidence="8">
        <text>Dipeptidase E catalyzes the hydrolysis of dipeptides Asp-|-Xaa. It does not act on peptides with N-terminal Glu, Asn or Gln, nor does it cleave isoaspartyl peptides.</text>
        <dbReference type="EC" id="3.4.13.21"/>
    </reaction>
</comment>
<reference evidence="12" key="2">
    <citation type="submission" date="2020-05" db="UniProtKB">
        <authorList>
            <consortium name="EnsemblMetazoa"/>
        </authorList>
    </citation>
    <scope>IDENTIFICATION</scope>
    <source>
        <strain evidence="12">maculatus3</strain>
    </source>
</reference>
<evidence type="ECO:0000256" key="5">
    <source>
        <dbReference type="ARBA" id="ARBA00022801"/>
    </source>
</evidence>
<sequence>MVKRNLFLMSSSAVHGFGYLEHAQTDLTSFFESNNVQKVLFIPYALTNYDAYTERVGSVLKRWGFSCKGIHTFPDPVEAVQGAEAIYIGGGNTFLLLRTLYEEQLIDLIRDRVMKHGVPYVGSSAGTNVATRSIHTTNDMPIVYPPSFEALRLVPFNINPHYIDPDVNGTHKGETRPERISQFHELNDVPVLGLREGATLLVSGESATLIGPPTELPGVSYGARLFRKNQQPVEFEPLSSLSFLLKEEV</sequence>
<organism evidence="12 13">
    <name type="scientific">Anopheles maculatus</name>
    <dbReference type="NCBI Taxonomy" id="74869"/>
    <lineage>
        <taxon>Eukaryota</taxon>
        <taxon>Metazoa</taxon>
        <taxon>Ecdysozoa</taxon>
        <taxon>Arthropoda</taxon>
        <taxon>Hexapoda</taxon>
        <taxon>Insecta</taxon>
        <taxon>Pterygota</taxon>
        <taxon>Neoptera</taxon>
        <taxon>Endopterygota</taxon>
        <taxon>Diptera</taxon>
        <taxon>Nematocera</taxon>
        <taxon>Culicoidea</taxon>
        <taxon>Culicidae</taxon>
        <taxon>Anophelinae</taxon>
        <taxon>Anopheles</taxon>
        <taxon>Anopheles maculatus group</taxon>
    </lineage>
</organism>
<dbReference type="VEuPathDB" id="VectorBase:AMAM009139"/>
<evidence type="ECO:0000256" key="6">
    <source>
        <dbReference type="ARBA" id="ARBA00022825"/>
    </source>
</evidence>
<accession>A0A182SLH4</accession>
<evidence type="ECO:0000256" key="1">
    <source>
        <dbReference type="ARBA" id="ARBA00004496"/>
    </source>
</evidence>
<evidence type="ECO:0000256" key="10">
    <source>
        <dbReference type="ARBA" id="ARBA00066675"/>
    </source>
</evidence>
<dbReference type="AlphaFoldDB" id="A0A182SLH4"/>
<evidence type="ECO:0000256" key="3">
    <source>
        <dbReference type="ARBA" id="ARBA00022490"/>
    </source>
</evidence>
<protein>
    <recommendedName>
        <fullName evidence="10">dipeptidase E</fullName>
        <ecNumber evidence="10">3.4.13.21</ecNumber>
    </recommendedName>
    <alternativeName>
        <fullName evidence="11">Asp-specific dipeptidase</fullName>
    </alternativeName>
</protein>
<dbReference type="GO" id="GO:0006508">
    <property type="term" value="P:proteolysis"/>
    <property type="evidence" value="ECO:0007669"/>
    <property type="project" value="UniProtKB-KW"/>
</dbReference>
<dbReference type="FunFam" id="3.40.50.880:FF:000007">
    <property type="entry name" value="Peptidase E"/>
    <property type="match status" value="1"/>
</dbReference>
<keyword evidence="13" id="KW-1185">Reference proteome</keyword>
<comment type="similarity">
    <text evidence="2">Belongs to the peptidase S51 family.</text>
</comment>
<keyword evidence="5" id="KW-0378">Hydrolase</keyword>
<evidence type="ECO:0000313" key="12">
    <source>
        <dbReference type="EnsemblMetazoa" id="AMAM009139-PA"/>
    </source>
</evidence>
<dbReference type="Pfam" id="PF03575">
    <property type="entry name" value="Peptidase_S51"/>
    <property type="match status" value="1"/>
</dbReference>
<evidence type="ECO:0000256" key="8">
    <source>
        <dbReference type="ARBA" id="ARBA00050239"/>
    </source>
</evidence>
<dbReference type="EnsemblMetazoa" id="AMAM009139-RA">
    <property type="protein sequence ID" value="AMAM009139-PA"/>
    <property type="gene ID" value="AMAM009139"/>
</dbReference>
<dbReference type="SUPFAM" id="SSF52317">
    <property type="entry name" value="Class I glutamine amidotransferase-like"/>
    <property type="match status" value="1"/>
</dbReference>
<evidence type="ECO:0000313" key="13">
    <source>
        <dbReference type="Proteomes" id="UP000075901"/>
    </source>
</evidence>
<evidence type="ECO:0000256" key="2">
    <source>
        <dbReference type="ARBA" id="ARBA00006534"/>
    </source>
</evidence>
<dbReference type="InterPro" id="IPR029062">
    <property type="entry name" value="Class_I_gatase-like"/>
</dbReference>
<dbReference type="GO" id="GO:0008236">
    <property type="term" value="F:serine-type peptidase activity"/>
    <property type="evidence" value="ECO:0007669"/>
    <property type="project" value="UniProtKB-KW"/>
</dbReference>
<dbReference type="EC" id="3.4.13.21" evidence="10"/>
<evidence type="ECO:0000256" key="11">
    <source>
        <dbReference type="ARBA" id="ARBA00075877"/>
    </source>
</evidence>
<reference evidence="13" key="1">
    <citation type="submission" date="2013-09" db="EMBL/GenBank/DDBJ databases">
        <title>The Genome Sequence of Anopheles maculatus species B.</title>
        <authorList>
            <consortium name="The Broad Institute Genomics Platform"/>
            <person name="Neafsey D.E."/>
            <person name="Besansky N."/>
            <person name="Howell P."/>
            <person name="Walton C."/>
            <person name="Young S.K."/>
            <person name="Zeng Q."/>
            <person name="Gargeya S."/>
            <person name="Fitzgerald M."/>
            <person name="Haas B."/>
            <person name="Abouelleil A."/>
            <person name="Allen A.W."/>
            <person name="Alvarado L."/>
            <person name="Arachchi H.M."/>
            <person name="Berlin A.M."/>
            <person name="Chapman S.B."/>
            <person name="Gainer-Dewar J."/>
            <person name="Goldberg J."/>
            <person name="Griggs A."/>
            <person name="Gujja S."/>
            <person name="Hansen M."/>
            <person name="Howarth C."/>
            <person name="Imamovic A."/>
            <person name="Ireland A."/>
            <person name="Larimer J."/>
            <person name="McCowan C."/>
            <person name="Murphy C."/>
            <person name="Pearson M."/>
            <person name="Poon T.W."/>
            <person name="Priest M."/>
            <person name="Roberts A."/>
            <person name="Saif S."/>
            <person name="Shea T."/>
            <person name="Sisk P."/>
            <person name="Sykes S."/>
            <person name="Wortman J."/>
            <person name="Nusbaum C."/>
            <person name="Birren B."/>
        </authorList>
    </citation>
    <scope>NUCLEOTIDE SEQUENCE [LARGE SCALE GENOMIC DNA]</scope>
    <source>
        <strain evidence="13">maculatus3</strain>
    </source>
</reference>
<keyword evidence="7" id="KW-0224">Dipeptidase</keyword>
<dbReference type="PANTHER" id="PTHR20842">
    <property type="entry name" value="PROTEASE S51 ALPHA-ASPARTYL DIPEPTIDASE"/>
    <property type="match status" value="1"/>
</dbReference>
<comment type="subcellular location">
    <subcellularLocation>
        <location evidence="1">Cytoplasm</location>
    </subcellularLocation>
</comment>
<name>A0A182SLH4_9DIPT</name>
<dbReference type="PANTHER" id="PTHR20842:SF0">
    <property type="entry name" value="ALPHA-ASPARTYL DIPEPTIDASE"/>
    <property type="match status" value="1"/>
</dbReference>
<keyword evidence="3" id="KW-0963">Cytoplasm</keyword>
<comment type="function">
    <text evidence="9">Hydrolyzes dipeptides containing N-terminal aspartate residues.</text>
</comment>
<dbReference type="GO" id="GO:0016805">
    <property type="term" value="F:dipeptidase activity"/>
    <property type="evidence" value="ECO:0007669"/>
    <property type="project" value="UniProtKB-KW"/>
</dbReference>
<dbReference type="GO" id="GO:0005737">
    <property type="term" value="C:cytoplasm"/>
    <property type="evidence" value="ECO:0007669"/>
    <property type="project" value="UniProtKB-SubCell"/>
</dbReference>
<evidence type="ECO:0000256" key="7">
    <source>
        <dbReference type="ARBA" id="ARBA00022997"/>
    </source>
</evidence>
<evidence type="ECO:0000256" key="9">
    <source>
        <dbReference type="ARBA" id="ARBA00058347"/>
    </source>
</evidence>
<keyword evidence="6" id="KW-0720">Serine protease</keyword>
<dbReference type="CDD" id="cd03146">
    <property type="entry name" value="GAT1_Peptidase_E"/>
    <property type="match status" value="1"/>
</dbReference>
<dbReference type="NCBIfam" id="NF003642">
    <property type="entry name" value="PRK05282.1"/>
    <property type="match status" value="1"/>
</dbReference>
<evidence type="ECO:0000256" key="4">
    <source>
        <dbReference type="ARBA" id="ARBA00022670"/>
    </source>
</evidence>
<dbReference type="Proteomes" id="UP000075901">
    <property type="component" value="Unassembled WGS sequence"/>
</dbReference>